<reference evidence="4" key="1">
    <citation type="submission" date="2013-01" db="EMBL/GenBank/DDBJ databases">
        <title>Draft Genome Sequence of a Mulberry Tree, Morus notabilis C.K. Schneid.</title>
        <authorList>
            <person name="He N."/>
            <person name="Zhao S."/>
        </authorList>
    </citation>
    <scope>NUCLEOTIDE SEQUENCE</scope>
</reference>
<sequence>MDSISYNNIPSYLFHYVYKIQGIGFRLPTPGDVAYLGPLIHLKLYATPAQAVVESVTVGKVFSSQIFRLSTLHSILAGSWHGIKGWTIRDLESSNTFAFYFRNGSNKYWVFDRRAWTINGAYLLICNWPPATPVDRIQYNLSTFLHQFHGISVEFFSKENAFTLAQNTRDVLDELLAEKRKAREEGEQAPVMPSSSIPSESLPIADHRPASSSDELSNWERLALIPLPATSMSFTAVVK</sequence>
<dbReference type="EMBL" id="KE344715">
    <property type="protein sequence ID" value="EXB76255.1"/>
    <property type="molecule type" value="Genomic_DNA"/>
</dbReference>
<dbReference type="AlphaFoldDB" id="W9R8Q9"/>
<evidence type="ECO:0000313" key="4">
    <source>
        <dbReference type="Proteomes" id="UP000030645"/>
    </source>
</evidence>
<feature type="domain" description="DUF4283" evidence="2">
    <location>
        <begin position="58"/>
        <end position="131"/>
    </location>
</feature>
<keyword evidence="4" id="KW-1185">Reference proteome</keyword>
<evidence type="ECO:0000313" key="3">
    <source>
        <dbReference type="EMBL" id="EXB76255.1"/>
    </source>
</evidence>
<protein>
    <recommendedName>
        <fullName evidence="2">DUF4283 domain-containing protein</fullName>
    </recommendedName>
</protein>
<dbReference type="Proteomes" id="UP000030645">
    <property type="component" value="Unassembled WGS sequence"/>
</dbReference>
<dbReference type="Pfam" id="PF14111">
    <property type="entry name" value="DUF4283"/>
    <property type="match status" value="1"/>
</dbReference>
<dbReference type="InterPro" id="IPR025558">
    <property type="entry name" value="DUF4283"/>
</dbReference>
<feature type="compositionally biased region" description="Low complexity" evidence="1">
    <location>
        <begin position="190"/>
        <end position="203"/>
    </location>
</feature>
<organism evidence="3 4">
    <name type="scientific">Morus notabilis</name>
    <dbReference type="NCBI Taxonomy" id="981085"/>
    <lineage>
        <taxon>Eukaryota</taxon>
        <taxon>Viridiplantae</taxon>
        <taxon>Streptophyta</taxon>
        <taxon>Embryophyta</taxon>
        <taxon>Tracheophyta</taxon>
        <taxon>Spermatophyta</taxon>
        <taxon>Magnoliopsida</taxon>
        <taxon>eudicotyledons</taxon>
        <taxon>Gunneridae</taxon>
        <taxon>Pentapetalae</taxon>
        <taxon>rosids</taxon>
        <taxon>fabids</taxon>
        <taxon>Rosales</taxon>
        <taxon>Moraceae</taxon>
        <taxon>Moreae</taxon>
        <taxon>Morus</taxon>
    </lineage>
</organism>
<feature type="region of interest" description="Disordered" evidence="1">
    <location>
        <begin position="182"/>
        <end position="213"/>
    </location>
</feature>
<accession>W9R8Q9</accession>
<gene>
    <name evidence="3" type="ORF">L484_025609</name>
</gene>
<evidence type="ECO:0000259" key="2">
    <source>
        <dbReference type="Pfam" id="PF14111"/>
    </source>
</evidence>
<name>W9R8Q9_9ROSA</name>
<proteinExistence type="predicted"/>
<evidence type="ECO:0000256" key="1">
    <source>
        <dbReference type="SAM" id="MobiDB-lite"/>
    </source>
</evidence>